<proteinExistence type="predicted"/>
<dbReference type="EMBL" id="JBIAPK010000017">
    <property type="protein sequence ID" value="MFF3343633.1"/>
    <property type="molecule type" value="Genomic_DNA"/>
</dbReference>
<protein>
    <submittedName>
        <fullName evidence="3">Uncharacterized protein</fullName>
    </submittedName>
</protein>
<organism evidence="3 4">
    <name type="scientific">Streptomyces flavidovirens</name>
    <dbReference type="NCBI Taxonomy" id="67298"/>
    <lineage>
        <taxon>Bacteria</taxon>
        <taxon>Bacillati</taxon>
        <taxon>Actinomycetota</taxon>
        <taxon>Actinomycetes</taxon>
        <taxon>Kitasatosporales</taxon>
        <taxon>Streptomycetaceae</taxon>
        <taxon>Streptomyces</taxon>
    </lineage>
</organism>
<evidence type="ECO:0000313" key="4">
    <source>
        <dbReference type="Proteomes" id="UP001601976"/>
    </source>
</evidence>
<feature type="region of interest" description="Disordered" evidence="1">
    <location>
        <begin position="185"/>
        <end position="205"/>
    </location>
</feature>
<evidence type="ECO:0000256" key="2">
    <source>
        <dbReference type="SAM" id="Phobius"/>
    </source>
</evidence>
<dbReference type="Proteomes" id="UP001601976">
    <property type="component" value="Unassembled WGS sequence"/>
</dbReference>
<name>A0ABW6RPY6_9ACTN</name>
<accession>A0ABW6RPY6</accession>
<evidence type="ECO:0000256" key="1">
    <source>
        <dbReference type="SAM" id="MobiDB-lite"/>
    </source>
</evidence>
<sequence length="205" mass="21968">MTQGEDVFVPILICDQQDPETQAKWTMSVAAFWSRRLNTGKRRPTGRPADGGAGGVRGLPDADHRPHRNSTQPSQSVDLTFKKGTHADAHCGCRSGVHHSGSGGTCRRAYSALPALWMVLLYAEPQSRRMKMKARRAQIVAVGLLLAGFMAPAAQAQADDDLLSLFEPCTVNANVSIPILSDQGVNPQAPETGCSPTGNLYSAED</sequence>
<feature type="transmembrane region" description="Helical" evidence="2">
    <location>
        <begin position="137"/>
        <end position="158"/>
    </location>
</feature>
<comment type="caution">
    <text evidence="3">The sequence shown here is derived from an EMBL/GenBank/DDBJ whole genome shotgun (WGS) entry which is preliminary data.</text>
</comment>
<keyword evidence="2" id="KW-0472">Membrane</keyword>
<reference evidence="3 4" key="1">
    <citation type="submission" date="2024-10" db="EMBL/GenBank/DDBJ databases">
        <title>The Natural Products Discovery Center: Release of the First 8490 Sequenced Strains for Exploring Actinobacteria Biosynthetic Diversity.</title>
        <authorList>
            <person name="Kalkreuter E."/>
            <person name="Kautsar S.A."/>
            <person name="Yang D."/>
            <person name="Bader C.D."/>
            <person name="Teijaro C.N."/>
            <person name="Fluegel L."/>
            <person name="Davis C.M."/>
            <person name="Simpson J.R."/>
            <person name="Lauterbach L."/>
            <person name="Steele A.D."/>
            <person name="Gui C."/>
            <person name="Meng S."/>
            <person name="Li G."/>
            <person name="Viehrig K."/>
            <person name="Ye F."/>
            <person name="Su P."/>
            <person name="Kiefer A.F."/>
            <person name="Nichols A."/>
            <person name="Cepeda A.J."/>
            <person name="Yan W."/>
            <person name="Fan B."/>
            <person name="Jiang Y."/>
            <person name="Adhikari A."/>
            <person name="Zheng C.-J."/>
            <person name="Schuster L."/>
            <person name="Cowan T.M."/>
            <person name="Smanski M.J."/>
            <person name="Chevrette M.G."/>
            <person name="De Carvalho L.P.S."/>
            <person name="Shen B."/>
        </authorList>
    </citation>
    <scope>NUCLEOTIDE SEQUENCE [LARGE SCALE GENOMIC DNA]</scope>
    <source>
        <strain evidence="3 4">NPDC003029</strain>
    </source>
</reference>
<keyword evidence="4" id="KW-1185">Reference proteome</keyword>
<evidence type="ECO:0000313" key="3">
    <source>
        <dbReference type="EMBL" id="MFF3343633.1"/>
    </source>
</evidence>
<dbReference type="RefSeq" id="WP_387899510.1">
    <property type="nucleotide sequence ID" value="NZ_JBIAPK010000017.1"/>
</dbReference>
<gene>
    <name evidence="3" type="ORF">ACFYWW_33950</name>
</gene>
<feature type="region of interest" description="Disordered" evidence="1">
    <location>
        <begin position="38"/>
        <end position="76"/>
    </location>
</feature>
<feature type="compositionally biased region" description="Polar residues" evidence="1">
    <location>
        <begin position="194"/>
        <end position="205"/>
    </location>
</feature>
<keyword evidence="2" id="KW-1133">Transmembrane helix</keyword>
<keyword evidence="2" id="KW-0812">Transmembrane</keyword>